<keyword evidence="3" id="KW-1185">Reference proteome</keyword>
<feature type="transmembrane region" description="Helical" evidence="1">
    <location>
        <begin position="202"/>
        <end position="223"/>
    </location>
</feature>
<reference evidence="2 3" key="1">
    <citation type="submission" date="2023-05" db="EMBL/GenBank/DDBJ databases">
        <authorList>
            <person name="Zhang X."/>
        </authorList>
    </citation>
    <scope>NUCLEOTIDE SEQUENCE [LARGE SCALE GENOMIC DNA]</scope>
    <source>
        <strain evidence="2 3">DM2B3-1</strain>
    </source>
</reference>
<comment type="caution">
    <text evidence="2">The sequence shown here is derived from an EMBL/GenBank/DDBJ whole genome shotgun (WGS) entry which is preliminary data.</text>
</comment>
<evidence type="ECO:0008006" key="4">
    <source>
        <dbReference type="Google" id="ProtNLM"/>
    </source>
</evidence>
<evidence type="ECO:0000256" key="1">
    <source>
        <dbReference type="SAM" id="Phobius"/>
    </source>
</evidence>
<dbReference type="EMBL" id="JASJOT010000004">
    <property type="protein sequence ID" value="MDJ1493018.1"/>
    <property type="molecule type" value="Genomic_DNA"/>
</dbReference>
<keyword evidence="1" id="KW-0472">Membrane</keyword>
<gene>
    <name evidence="2" type="ORF">QNI19_08745</name>
</gene>
<feature type="transmembrane region" description="Helical" evidence="1">
    <location>
        <begin position="266"/>
        <end position="291"/>
    </location>
</feature>
<dbReference type="Proteomes" id="UP001228581">
    <property type="component" value="Unassembled WGS sequence"/>
</dbReference>
<feature type="transmembrane region" description="Helical" evidence="1">
    <location>
        <begin position="298"/>
        <end position="316"/>
    </location>
</feature>
<feature type="transmembrane region" description="Helical" evidence="1">
    <location>
        <begin position="177"/>
        <end position="196"/>
    </location>
</feature>
<name>A0ABT7CGZ5_9BACT</name>
<accession>A0ABT7CGZ5</accession>
<feature type="transmembrane region" description="Helical" evidence="1">
    <location>
        <begin position="7"/>
        <end position="30"/>
    </location>
</feature>
<evidence type="ECO:0000313" key="3">
    <source>
        <dbReference type="Proteomes" id="UP001228581"/>
    </source>
</evidence>
<feature type="transmembrane region" description="Helical" evidence="1">
    <location>
        <begin position="42"/>
        <end position="60"/>
    </location>
</feature>
<dbReference type="RefSeq" id="WP_313994682.1">
    <property type="nucleotide sequence ID" value="NZ_JASJOT010000004.1"/>
</dbReference>
<feature type="transmembrane region" description="Helical" evidence="1">
    <location>
        <begin position="328"/>
        <end position="348"/>
    </location>
</feature>
<evidence type="ECO:0000313" key="2">
    <source>
        <dbReference type="EMBL" id="MDJ1493018.1"/>
    </source>
</evidence>
<feature type="transmembrane region" description="Helical" evidence="1">
    <location>
        <begin position="235"/>
        <end position="260"/>
    </location>
</feature>
<protein>
    <recommendedName>
        <fullName evidence="4">NnrS family protein</fullName>
    </recommendedName>
</protein>
<keyword evidence="1" id="KW-1133">Transmembrane helix</keyword>
<proteinExistence type="predicted"/>
<sequence>MKTSFAVYSALAILPLALLSLLTGIVGGWYRLGWSIPISDSAGHHGLIMVGSFFGTLILLEKTAVLPQKKVLLLPFVNGLSLVFFLAGYPSAAMICLLVGATSLIGVCFYFAQKYPSDHATLQLAGSLLLAAGHLLLSLKWLYPLAVPYWIGFLLCTITSERLELTKFLPVRVFQKNLLWAALAILFIGILAPFHIWGQSILAIGMAGIGLWLLKYDMVAIAIRKSGIHRYSGILLGTGYIWLVISGILTGLATDIPFYYDALLHTFFVGFVFNMIFAHAPIILPSVLGWIVKLYSPVLYVWAIFLQGSLIVRILADINGWISGRLWAGMINGITIIGFFLTILVLSIQTRSRIRKSLTVTRG</sequence>
<keyword evidence="1" id="KW-0812">Transmembrane</keyword>
<organism evidence="2 3">
    <name type="scientific">Xanthocytophaga flava</name>
    <dbReference type="NCBI Taxonomy" id="3048013"/>
    <lineage>
        <taxon>Bacteria</taxon>
        <taxon>Pseudomonadati</taxon>
        <taxon>Bacteroidota</taxon>
        <taxon>Cytophagia</taxon>
        <taxon>Cytophagales</taxon>
        <taxon>Rhodocytophagaceae</taxon>
        <taxon>Xanthocytophaga</taxon>
    </lineage>
</organism>